<dbReference type="EMBL" id="RBNJ01006134">
    <property type="protein sequence ID" value="RUS28790.1"/>
    <property type="molecule type" value="Genomic_DNA"/>
</dbReference>
<protein>
    <submittedName>
        <fullName evidence="1">Uncharacterized protein</fullName>
    </submittedName>
</protein>
<organism evidence="1 2">
    <name type="scientific">Jimgerdemannia flammicorona</name>
    <dbReference type="NCBI Taxonomy" id="994334"/>
    <lineage>
        <taxon>Eukaryota</taxon>
        <taxon>Fungi</taxon>
        <taxon>Fungi incertae sedis</taxon>
        <taxon>Mucoromycota</taxon>
        <taxon>Mucoromycotina</taxon>
        <taxon>Endogonomycetes</taxon>
        <taxon>Endogonales</taxon>
        <taxon>Endogonaceae</taxon>
        <taxon>Jimgerdemannia</taxon>
    </lineage>
</organism>
<keyword evidence="2" id="KW-1185">Reference proteome</keyword>
<sequence>MCLSEFNLCEFDLCKFDLGTFDLSEFDLDIFDLGEFNLYKFDLYKFDLSMFDLLNYVYFAMVDKGISSYILEKFFWQPPSDYEFLVAYLQVDKVILLLYNCHMT</sequence>
<accession>A0A433QG49</accession>
<comment type="caution">
    <text evidence="1">The sequence shown here is derived from an EMBL/GenBank/DDBJ whole genome shotgun (WGS) entry which is preliminary data.</text>
</comment>
<name>A0A433QG49_9FUNG</name>
<evidence type="ECO:0000313" key="1">
    <source>
        <dbReference type="EMBL" id="RUS28790.1"/>
    </source>
</evidence>
<proteinExistence type="predicted"/>
<dbReference type="AlphaFoldDB" id="A0A433QG49"/>
<gene>
    <name evidence="1" type="ORF">BC938DRAFT_481445</name>
</gene>
<reference evidence="1 2" key="1">
    <citation type="journal article" date="2018" name="New Phytol.">
        <title>Phylogenomics of Endogonaceae and evolution of mycorrhizas within Mucoromycota.</title>
        <authorList>
            <person name="Chang Y."/>
            <person name="Desiro A."/>
            <person name="Na H."/>
            <person name="Sandor L."/>
            <person name="Lipzen A."/>
            <person name="Clum A."/>
            <person name="Barry K."/>
            <person name="Grigoriev I.V."/>
            <person name="Martin F.M."/>
            <person name="Stajich J.E."/>
            <person name="Smith M.E."/>
            <person name="Bonito G."/>
            <person name="Spatafora J.W."/>
        </authorList>
    </citation>
    <scope>NUCLEOTIDE SEQUENCE [LARGE SCALE GENOMIC DNA]</scope>
    <source>
        <strain evidence="1 2">AD002</strain>
    </source>
</reference>
<dbReference type="Proteomes" id="UP000274822">
    <property type="component" value="Unassembled WGS sequence"/>
</dbReference>
<evidence type="ECO:0000313" key="2">
    <source>
        <dbReference type="Proteomes" id="UP000274822"/>
    </source>
</evidence>